<reference evidence="1 2" key="1">
    <citation type="submission" date="2007-07" db="EMBL/GenBank/DDBJ databases">
        <title>Complete sequence of chromosome of Xanthobacter autotrophicus Py2.</title>
        <authorList>
            <consortium name="US DOE Joint Genome Institute"/>
            <person name="Copeland A."/>
            <person name="Lucas S."/>
            <person name="Lapidus A."/>
            <person name="Barry K."/>
            <person name="Glavina del Rio T."/>
            <person name="Hammon N."/>
            <person name="Israni S."/>
            <person name="Dalin E."/>
            <person name="Tice H."/>
            <person name="Pitluck S."/>
            <person name="Sims D."/>
            <person name="Brettin T."/>
            <person name="Bruce D."/>
            <person name="Detter J.C."/>
            <person name="Han C."/>
            <person name="Tapia R."/>
            <person name="Brainard J."/>
            <person name="Schmutz J."/>
            <person name="Larimer F."/>
            <person name="Land M."/>
            <person name="Hauser L."/>
            <person name="Kyrpides N."/>
            <person name="Kim E."/>
            <person name="Ensigns S.A."/>
            <person name="Richardson P."/>
        </authorList>
    </citation>
    <scope>NUCLEOTIDE SEQUENCE [LARGE SCALE GENOMIC DNA]</scope>
    <source>
        <strain evidence="2">ATCC BAA-1158 / Py2</strain>
    </source>
</reference>
<dbReference type="GO" id="GO:0000287">
    <property type="term" value="F:magnesium ion binding"/>
    <property type="evidence" value="ECO:0007669"/>
    <property type="project" value="InterPro"/>
</dbReference>
<dbReference type="STRING" id="78245.Xaut_3695"/>
<proteinExistence type="predicted"/>
<organism evidence="1 2">
    <name type="scientific">Xanthobacter autotrophicus (strain ATCC BAA-1158 / Py2)</name>
    <dbReference type="NCBI Taxonomy" id="78245"/>
    <lineage>
        <taxon>Bacteria</taxon>
        <taxon>Pseudomonadati</taxon>
        <taxon>Pseudomonadota</taxon>
        <taxon>Alphaproteobacteria</taxon>
        <taxon>Hyphomicrobiales</taxon>
        <taxon>Xanthobacteraceae</taxon>
        <taxon>Xanthobacter</taxon>
    </lineage>
</organism>
<dbReference type="GO" id="GO:0006281">
    <property type="term" value="P:DNA repair"/>
    <property type="evidence" value="ECO:0007669"/>
    <property type="project" value="InterPro"/>
</dbReference>
<dbReference type="InterPro" id="IPR036614">
    <property type="entry name" value="RusA-like_sf"/>
</dbReference>
<gene>
    <name evidence="1" type="ordered locus">Xaut_3695</name>
</gene>
<dbReference type="SUPFAM" id="SSF103084">
    <property type="entry name" value="Holliday junction resolvase RusA"/>
    <property type="match status" value="1"/>
</dbReference>
<name>A7ILM9_XANP2</name>
<dbReference type="PhylomeDB" id="A7ILM9"/>
<keyword evidence="2" id="KW-1185">Reference proteome</keyword>
<dbReference type="KEGG" id="xau:Xaut_3695"/>
<evidence type="ECO:0000313" key="1">
    <source>
        <dbReference type="EMBL" id="ABS68922.1"/>
    </source>
</evidence>
<dbReference type="Proteomes" id="UP000002417">
    <property type="component" value="Chromosome"/>
</dbReference>
<evidence type="ECO:0000313" key="2">
    <source>
        <dbReference type="Proteomes" id="UP000002417"/>
    </source>
</evidence>
<dbReference type="EMBL" id="CP000781">
    <property type="protein sequence ID" value="ABS68922.1"/>
    <property type="molecule type" value="Genomic_DNA"/>
</dbReference>
<dbReference type="Gene3D" id="3.30.1330.70">
    <property type="entry name" value="Holliday junction resolvase RusA"/>
    <property type="match status" value="1"/>
</dbReference>
<dbReference type="OrthoDB" id="5114842at2"/>
<accession>A7ILM9</accession>
<dbReference type="InterPro" id="IPR008822">
    <property type="entry name" value="Endonuclease_RusA-like"/>
</dbReference>
<dbReference type="AlphaFoldDB" id="A7ILM9"/>
<dbReference type="eggNOG" id="COG4570">
    <property type="taxonomic scope" value="Bacteria"/>
</dbReference>
<protein>
    <submittedName>
        <fullName evidence="1">Endodeoxyribonuclease RusA</fullName>
    </submittedName>
</protein>
<dbReference type="HOGENOM" id="CLU_124338_1_0_5"/>
<dbReference type="GO" id="GO:0006310">
    <property type="term" value="P:DNA recombination"/>
    <property type="evidence" value="ECO:0007669"/>
    <property type="project" value="InterPro"/>
</dbReference>
<dbReference type="Pfam" id="PF05866">
    <property type="entry name" value="RusA"/>
    <property type="match status" value="1"/>
</dbReference>
<sequence length="135" mass="14759">MSAPITIILAGEPRGKGRPRFGNGRSYTDEKTENYEAALRIAAMGAMGARRPIEGPVAVDIEARVPVPASWSQKKRLSALAGDVLPTTKPDIDNIVKTWDALNHVVFNDDRQIVQASVRKVYHEKPALIITVSEV</sequence>